<dbReference type="OrthoDB" id="9804184at2"/>
<feature type="transmembrane region" description="Helical" evidence="5">
    <location>
        <begin position="96"/>
        <end position="120"/>
    </location>
</feature>
<keyword evidence="2 5" id="KW-0812">Transmembrane</keyword>
<proteinExistence type="predicted"/>
<dbReference type="EMBL" id="SHKX01000013">
    <property type="protein sequence ID" value="RZU38559.1"/>
    <property type="molecule type" value="Genomic_DNA"/>
</dbReference>
<comment type="caution">
    <text evidence="7">The sequence shown here is derived from an EMBL/GenBank/DDBJ whole genome shotgun (WGS) entry which is preliminary data.</text>
</comment>
<comment type="subcellular location">
    <subcellularLocation>
        <location evidence="1">Endomembrane system</location>
        <topology evidence="1">Multi-pass membrane protein</topology>
    </subcellularLocation>
</comment>
<accession>A0A4Q7YPB2</accession>
<dbReference type="InterPro" id="IPR010652">
    <property type="entry name" value="DUF1232"/>
</dbReference>
<evidence type="ECO:0000313" key="7">
    <source>
        <dbReference type="EMBL" id="RZU38559.1"/>
    </source>
</evidence>
<evidence type="ECO:0000256" key="2">
    <source>
        <dbReference type="ARBA" id="ARBA00022692"/>
    </source>
</evidence>
<reference evidence="7 8" key="1">
    <citation type="submission" date="2019-02" db="EMBL/GenBank/DDBJ databases">
        <title>Genomic Encyclopedia of Type Strains, Phase IV (KMG-IV): sequencing the most valuable type-strain genomes for metagenomic binning, comparative biology and taxonomic classification.</title>
        <authorList>
            <person name="Goeker M."/>
        </authorList>
    </citation>
    <scope>NUCLEOTIDE SEQUENCE [LARGE SCALE GENOMIC DNA]</scope>
    <source>
        <strain evidence="7 8">DSM 105135</strain>
    </source>
</reference>
<dbReference type="GO" id="GO:0012505">
    <property type="term" value="C:endomembrane system"/>
    <property type="evidence" value="ECO:0007669"/>
    <property type="project" value="UniProtKB-SubCell"/>
</dbReference>
<organism evidence="7 8">
    <name type="scientific">Fluviicoccus keumensis</name>
    <dbReference type="NCBI Taxonomy" id="1435465"/>
    <lineage>
        <taxon>Bacteria</taxon>
        <taxon>Pseudomonadati</taxon>
        <taxon>Pseudomonadota</taxon>
        <taxon>Gammaproteobacteria</taxon>
        <taxon>Moraxellales</taxon>
        <taxon>Moraxellaceae</taxon>
        <taxon>Fluviicoccus</taxon>
    </lineage>
</organism>
<sequence>MSRLQEAARRIKRDALTVYFAARDPRTPLPVRLLALMIAAYAFSPIDLIPDFIPVLGYLDDLILLPLGILLVIRLTPEVVIADSRAKAQLAADRPVSPAAAVVIVLIWLLCAAGLGYWWLAA</sequence>
<evidence type="ECO:0000313" key="8">
    <source>
        <dbReference type="Proteomes" id="UP000292423"/>
    </source>
</evidence>
<feature type="transmembrane region" description="Helical" evidence="5">
    <location>
        <begin position="29"/>
        <end position="46"/>
    </location>
</feature>
<evidence type="ECO:0000256" key="4">
    <source>
        <dbReference type="ARBA" id="ARBA00023136"/>
    </source>
</evidence>
<evidence type="ECO:0000256" key="1">
    <source>
        <dbReference type="ARBA" id="ARBA00004127"/>
    </source>
</evidence>
<dbReference type="RefSeq" id="WP_130414224.1">
    <property type="nucleotide sequence ID" value="NZ_SHKX01000013.1"/>
</dbReference>
<dbReference type="Proteomes" id="UP000292423">
    <property type="component" value="Unassembled WGS sequence"/>
</dbReference>
<evidence type="ECO:0000259" key="6">
    <source>
        <dbReference type="Pfam" id="PF06803"/>
    </source>
</evidence>
<name>A0A4Q7YPB2_9GAMM</name>
<keyword evidence="3 5" id="KW-1133">Transmembrane helix</keyword>
<feature type="domain" description="DUF1232" evidence="6">
    <location>
        <begin position="32"/>
        <end position="67"/>
    </location>
</feature>
<keyword evidence="8" id="KW-1185">Reference proteome</keyword>
<dbReference type="AlphaFoldDB" id="A0A4Q7YPB2"/>
<keyword evidence="4 5" id="KW-0472">Membrane</keyword>
<protein>
    <submittedName>
        <fullName evidence="7">Uncharacterized membrane protein YkvA (DUF1232 family)</fullName>
    </submittedName>
</protein>
<dbReference type="Pfam" id="PF06803">
    <property type="entry name" value="DUF1232"/>
    <property type="match status" value="1"/>
</dbReference>
<evidence type="ECO:0000256" key="5">
    <source>
        <dbReference type="SAM" id="Phobius"/>
    </source>
</evidence>
<gene>
    <name evidence="7" type="ORF">EV700_2494</name>
</gene>
<evidence type="ECO:0000256" key="3">
    <source>
        <dbReference type="ARBA" id="ARBA00022989"/>
    </source>
</evidence>